<feature type="repeat" description="WD" evidence="3">
    <location>
        <begin position="1544"/>
        <end position="1585"/>
    </location>
</feature>
<feature type="repeat" description="WD" evidence="3">
    <location>
        <begin position="1244"/>
        <end position="1285"/>
    </location>
</feature>
<protein>
    <recommendedName>
        <fullName evidence="4">Novel STAND NTPase 1 domain-containing protein</fullName>
    </recommendedName>
</protein>
<dbReference type="PANTHER" id="PTHR44129">
    <property type="entry name" value="WD REPEAT-CONTAINING PROTEIN POP1"/>
    <property type="match status" value="1"/>
</dbReference>
<dbReference type="SUPFAM" id="SSF52540">
    <property type="entry name" value="P-loop containing nucleoside triphosphate hydrolases"/>
    <property type="match status" value="1"/>
</dbReference>
<dbReference type="CDD" id="cd00200">
    <property type="entry name" value="WD40"/>
    <property type="match status" value="2"/>
</dbReference>
<dbReference type="Gene3D" id="3.40.50.300">
    <property type="entry name" value="P-loop containing nucleotide triphosphate hydrolases"/>
    <property type="match status" value="1"/>
</dbReference>
<name>A0A6M0RI42_9CYAN</name>
<dbReference type="EMBL" id="QXHD01000004">
    <property type="protein sequence ID" value="NEZ55590.1"/>
    <property type="molecule type" value="Genomic_DNA"/>
</dbReference>
<dbReference type="PROSITE" id="PS50294">
    <property type="entry name" value="WD_REPEATS_REGION"/>
    <property type="match status" value="14"/>
</dbReference>
<dbReference type="PROSITE" id="PS00678">
    <property type="entry name" value="WD_REPEATS_1"/>
    <property type="match status" value="5"/>
</dbReference>
<accession>A0A6M0RI42</accession>
<dbReference type="SUPFAM" id="SSF50978">
    <property type="entry name" value="WD40 repeat-like"/>
    <property type="match status" value="1"/>
</dbReference>
<gene>
    <name evidence="5" type="ORF">DXZ20_07885</name>
</gene>
<comment type="caution">
    <text evidence="5">The sequence shown here is derived from an EMBL/GenBank/DDBJ whole genome shotgun (WGS) entry which is preliminary data.</text>
</comment>
<dbReference type="InterPro" id="IPR027417">
    <property type="entry name" value="P-loop_NTPase"/>
</dbReference>
<evidence type="ECO:0000256" key="2">
    <source>
        <dbReference type="ARBA" id="ARBA00022737"/>
    </source>
</evidence>
<feature type="repeat" description="WD" evidence="3">
    <location>
        <begin position="998"/>
        <end position="1030"/>
    </location>
</feature>
<dbReference type="PRINTS" id="PR00320">
    <property type="entry name" value="GPROTEINBRPT"/>
</dbReference>
<evidence type="ECO:0000313" key="5">
    <source>
        <dbReference type="EMBL" id="NEZ55590.1"/>
    </source>
</evidence>
<feature type="repeat" description="WD" evidence="3">
    <location>
        <begin position="1203"/>
        <end position="1237"/>
    </location>
</feature>
<feature type="repeat" description="WD" evidence="3">
    <location>
        <begin position="1370"/>
        <end position="1401"/>
    </location>
</feature>
<feature type="repeat" description="WD" evidence="3">
    <location>
        <begin position="1462"/>
        <end position="1494"/>
    </location>
</feature>
<evidence type="ECO:0000259" key="4">
    <source>
        <dbReference type="Pfam" id="PF20703"/>
    </source>
</evidence>
<dbReference type="InterPro" id="IPR011047">
    <property type="entry name" value="Quinoprotein_ADH-like_sf"/>
</dbReference>
<feature type="repeat" description="WD" evidence="3">
    <location>
        <begin position="1121"/>
        <end position="1155"/>
    </location>
</feature>
<dbReference type="Pfam" id="PF00400">
    <property type="entry name" value="WD40"/>
    <property type="match status" value="14"/>
</dbReference>
<dbReference type="Gene3D" id="2.130.10.10">
    <property type="entry name" value="YVTN repeat-like/Quinoprotein amine dehydrogenase"/>
    <property type="match status" value="5"/>
</dbReference>
<feature type="repeat" description="WD" evidence="3">
    <location>
        <begin position="1285"/>
        <end position="1316"/>
    </location>
</feature>
<feature type="repeat" description="WD" evidence="3">
    <location>
        <begin position="1162"/>
        <end position="1196"/>
    </location>
</feature>
<keyword evidence="2" id="KW-0677">Repeat</keyword>
<sequence>MYQADLPEIVTHNQTALTDLQRAMTLGSGQFSLILVRANYQRLTQLLLSALAQTHQFHTVELLASSRSLTEAILNRQASLPETPAAVMVTGFDQVEAQDVLFKAANVGRNALLTKFPYPVVLWMNDTVLQNLTHYAADLKSFAAVPIRVNYPIQALIEALHRGANELFTHILDNHNDHFLDYSSPQLPSLSQHLKILTERELSFAIADLNQHHVQLDGALQASLNFLQGREAHTPERLKVARDYYEQSLDYWIQVDKTVENTSDQQAVLLLHLGLWWQTHGKLQPSTSIGSYRQARRFYERFLNVLRQQHRRDRTANFIHVLAETLRKLKDWDALITLAKEGRDLHQNDLVRLAQDYGYLAEAELSHINGAEAQQLATEALRLLAQAVKSTQASGQIMPDTADRTVQVSPEAVILALRYHQGRYYFLRGQAKTLQGDDSLLDEALHDLENARQRTDRRYDASLYLKILSNLQSLYFAKQLYLEAFAIKQEQRQVENSMGLRAFIGASPLQPYRAPSAKTTSDISPIEMRASGRQQAINDLVGRLLQPQHTLVVLHGESGVGKSSLLSSGLVPTLKQATAEGRITLPLLIRQYTSWEISILQALQQVTSSLPSAPPNFQVSFPITGESLLNHLRQHAQNNYQQIILIFDQFEEFFFERPTVEKRRSLYYFLRDCLNIPYLKIVLALRNDYLHYLMEWERLANLDLDILSRDVRYYLGNFTPKECEAVLRQLTDNAQFYLEEGLIKALVADLTAEDHEVRPIELQVVGAELQRKNITTLRRYQKELGDDPIRMLVLSFLNRVIRDCGPENETLAQTILYLLSDESTTRPLKTLTELEESLESLGILVDPDQLSLVLEILAESGLLFESRDVGSSVRYQLAHDYLADLIKQQDIPGLVTVLEAERRRRKQFETQLRTALQEQAMALAQATEERYRAETAEMQALASVSQALLLSHDGLGALLEALKGAQQSQLTPISGYLENQILFRLWQALHTVREKHRIHAHQDWVLSACFSPDGQYLASSSDDGTVRLWNARGKLLQVFTGHQGSVLDVAFSHDSCLIGSAGDDFKVRIWDMSGQCLQILTGHTGAVNSLAFSPTQKLIASASNDHTVRLWTHDGQWLKTLEGHLDWVRSIAFSADGQYLVSAAEDGTLCLWNTEGELLQAMSSHAGWLLQAVFSPDGQHIASCGDDHLIKLWNLNGELFQYFEGHQNWVRDLCFSPDGTYLMSAGDDQNIHIWDMNGKLLDTLKGHRSSVLSLGINPQGTQLISASDDNTIRLWQLESRDIPSLQGHHGIVWDVCWQPNGSKLVSAGADQTLKIWATVGGDHKLLHTQQAHNSSIYSVDWSPDGRLIASASADHTVKLWTADGEPLHTCQGHQNAIWSVNFSPDGTYLASAGSDRNIRFWYTDGTPIGQLSGHEGTVWTVAFSPDGKYLVSGSEDGTLRQWDLTGLTIGDASFANQTGTILPGHTGSVWAVAVAPDSKIIASAGSDNTIRLWKEGDLLQILRGHHDWVRSVSFGLNGDVIASASDDGTIRFWQLPGGQPLHTFTGHRGIIWQGSFNNTGDRLASAGADGQVRLWNLQMQDLMRQSCQWIEDYLAYGDLSDADRLVCEDFWE</sequence>
<feature type="repeat" description="WD" evidence="3">
    <location>
        <begin position="1080"/>
        <end position="1111"/>
    </location>
</feature>
<dbReference type="SMART" id="SM00320">
    <property type="entry name" value="WD40"/>
    <property type="match status" value="14"/>
</dbReference>
<dbReference type="PROSITE" id="PS50082">
    <property type="entry name" value="WD_REPEATS_2"/>
    <property type="match status" value="14"/>
</dbReference>
<keyword evidence="6" id="KW-1185">Reference proteome</keyword>
<evidence type="ECO:0000256" key="3">
    <source>
        <dbReference type="PROSITE-ProRule" id="PRU00221"/>
    </source>
</evidence>
<keyword evidence="1 3" id="KW-0853">WD repeat</keyword>
<organism evidence="5 6">
    <name type="scientific">Adonisia turfae CCMR0081</name>
    <dbReference type="NCBI Taxonomy" id="2292702"/>
    <lineage>
        <taxon>Bacteria</taxon>
        <taxon>Bacillati</taxon>
        <taxon>Cyanobacteriota</taxon>
        <taxon>Adonisia</taxon>
        <taxon>Adonisia turfae</taxon>
    </lineage>
</organism>
<reference evidence="5 6" key="1">
    <citation type="journal article" date="2020" name="Microb. Ecol.">
        <title>Ecogenomics of the Marine Benthic Filamentous Cyanobacterium Adonisia.</title>
        <authorList>
            <person name="Walter J.M."/>
            <person name="Coutinho F.H."/>
            <person name="Leomil L."/>
            <person name="Hargreaves P.I."/>
            <person name="Campeao M.E."/>
            <person name="Vieira V.V."/>
            <person name="Silva B.S."/>
            <person name="Fistarol G.O."/>
            <person name="Salomon P.S."/>
            <person name="Sawabe T."/>
            <person name="Mino S."/>
            <person name="Hosokawa M."/>
            <person name="Miyashita H."/>
            <person name="Maruyama F."/>
            <person name="van Verk M.C."/>
            <person name="Dutilh B.E."/>
            <person name="Thompson C.C."/>
            <person name="Thompson F.L."/>
        </authorList>
    </citation>
    <scope>NUCLEOTIDE SEQUENCE [LARGE SCALE GENOMIC DNA]</scope>
    <source>
        <strain evidence="5 6">CCMR0081</strain>
    </source>
</reference>
<dbReference type="InterPro" id="IPR049052">
    <property type="entry name" value="nSTAND1"/>
</dbReference>
<dbReference type="InterPro" id="IPR001680">
    <property type="entry name" value="WD40_rpt"/>
</dbReference>
<evidence type="ECO:0000313" key="6">
    <source>
        <dbReference type="Proteomes" id="UP000481033"/>
    </source>
</evidence>
<dbReference type="InterPro" id="IPR019775">
    <property type="entry name" value="WD40_repeat_CS"/>
</dbReference>
<feature type="repeat" description="WD" evidence="3">
    <location>
        <begin position="1502"/>
        <end position="1543"/>
    </location>
</feature>
<dbReference type="InterPro" id="IPR036322">
    <property type="entry name" value="WD40_repeat_dom_sf"/>
</dbReference>
<dbReference type="Pfam" id="PF20703">
    <property type="entry name" value="nSTAND1"/>
    <property type="match status" value="1"/>
</dbReference>
<feature type="repeat" description="WD" evidence="3">
    <location>
        <begin position="1329"/>
        <end position="1360"/>
    </location>
</feature>
<dbReference type="Proteomes" id="UP000481033">
    <property type="component" value="Unassembled WGS sequence"/>
</dbReference>
<dbReference type="SUPFAM" id="SSF50998">
    <property type="entry name" value="Quinoprotein alcohol dehydrogenase-like"/>
    <property type="match status" value="1"/>
</dbReference>
<feature type="domain" description="Novel STAND NTPase 1" evidence="4">
    <location>
        <begin position="532"/>
        <end position="883"/>
    </location>
</feature>
<feature type="repeat" description="WD" evidence="3">
    <location>
        <begin position="1039"/>
        <end position="1073"/>
    </location>
</feature>
<dbReference type="InterPro" id="IPR015943">
    <property type="entry name" value="WD40/YVTN_repeat-like_dom_sf"/>
</dbReference>
<dbReference type="InterPro" id="IPR020472">
    <property type="entry name" value="WD40_PAC1"/>
</dbReference>
<dbReference type="InterPro" id="IPR050349">
    <property type="entry name" value="WD_LIS1/nudF_dynein_reg"/>
</dbReference>
<feature type="repeat" description="WD" evidence="3">
    <location>
        <begin position="1411"/>
        <end position="1444"/>
    </location>
</feature>
<evidence type="ECO:0000256" key="1">
    <source>
        <dbReference type="ARBA" id="ARBA00022574"/>
    </source>
</evidence>
<proteinExistence type="predicted"/>